<gene>
    <name evidence="1" type="ORF">IWQ57_006169</name>
</gene>
<evidence type="ECO:0000313" key="2">
    <source>
        <dbReference type="Proteomes" id="UP001140234"/>
    </source>
</evidence>
<proteinExistence type="predicted"/>
<feature type="non-terminal residue" evidence="1">
    <location>
        <position position="1"/>
    </location>
</feature>
<dbReference type="Proteomes" id="UP001140234">
    <property type="component" value="Unassembled WGS sequence"/>
</dbReference>
<sequence>LRVHACTHTGANPHACDHPGCSASFQYPSQLRRHRRTHSEDPRYRCSAPGCTALFAKWSELQDHRKSHRPTKYTCDVCGAHFRLRHQLTLHLQRHDPDRPVFACPHEGCPRLYMDERALQAHVAVVHTAKPRYACPHSECDKSYAYARSLRIHIESAHRDHPPPPPRSLRATAAAAQATREPTVLEIATGRAYDDPDVSGRGKACSVPGCTFRFKRQAELDVHTVAIHDA</sequence>
<dbReference type="EMBL" id="JANBUJ010003353">
    <property type="protein sequence ID" value="KAJ2760967.1"/>
    <property type="molecule type" value="Genomic_DNA"/>
</dbReference>
<evidence type="ECO:0000313" key="1">
    <source>
        <dbReference type="EMBL" id="KAJ2760967.1"/>
    </source>
</evidence>
<organism evidence="1 2">
    <name type="scientific">Coemansia nantahalensis</name>
    <dbReference type="NCBI Taxonomy" id="2789366"/>
    <lineage>
        <taxon>Eukaryota</taxon>
        <taxon>Fungi</taxon>
        <taxon>Fungi incertae sedis</taxon>
        <taxon>Zoopagomycota</taxon>
        <taxon>Kickxellomycotina</taxon>
        <taxon>Kickxellomycetes</taxon>
        <taxon>Kickxellales</taxon>
        <taxon>Kickxellaceae</taxon>
        <taxon>Coemansia</taxon>
    </lineage>
</organism>
<protein>
    <submittedName>
        <fullName evidence="1">Uncharacterized protein</fullName>
    </submittedName>
</protein>
<name>A0ACC1JKL6_9FUNG</name>
<reference evidence="1" key="1">
    <citation type="submission" date="2022-07" db="EMBL/GenBank/DDBJ databases">
        <title>Phylogenomic reconstructions and comparative analyses of Kickxellomycotina fungi.</title>
        <authorList>
            <person name="Reynolds N.K."/>
            <person name="Stajich J.E."/>
            <person name="Barry K."/>
            <person name="Grigoriev I.V."/>
            <person name="Crous P."/>
            <person name="Smith M.E."/>
        </authorList>
    </citation>
    <scope>NUCLEOTIDE SEQUENCE</scope>
    <source>
        <strain evidence="1">CBS 109366</strain>
    </source>
</reference>
<comment type="caution">
    <text evidence="1">The sequence shown here is derived from an EMBL/GenBank/DDBJ whole genome shotgun (WGS) entry which is preliminary data.</text>
</comment>
<accession>A0ACC1JKL6</accession>
<keyword evidence="2" id="KW-1185">Reference proteome</keyword>